<evidence type="ECO:0000259" key="6">
    <source>
        <dbReference type="Pfam" id="PF07637"/>
    </source>
</evidence>
<organism evidence="7 8">
    <name type="scientific">Lignipirellula cremea</name>
    <dbReference type="NCBI Taxonomy" id="2528010"/>
    <lineage>
        <taxon>Bacteria</taxon>
        <taxon>Pseudomonadati</taxon>
        <taxon>Planctomycetota</taxon>
        <taxon>Planctomycetia</taxon>
        <taxon>Pirellulales</taxon>
        <taxon>Pirellulaceae</taxon>
        <taxon>Lignipirellula</taxon>
    </lineage>
</organism>
<feature type="domain" description="DUF1595" evidence="6">
    <location>
        <begin position="449"/>
        <end position="506"/>
    </location>
</feature>
<dbReference type="InterPro" id="IPR011429">
    <property type="entry name" value="Cyt_c_Planctomycete-type"/>
</dbReference>
<feature type="domain" description="Cytochrome C Planctomycete-type" evidence="5">
    <location>
        <begin position="84"/>
        <end position="130"/>
    </location>
</feature>
<reference evidence="7 8" key="1">
    <citation type="submission" date="2019-02" db="EMBL/GenBank/DDBJ databases">
        <title>Deep-cultivation of Planctomycetes and their phenomic and genomic characterization uncovers novel biology.</title>
        <authorList>
            <person name="Wiegand S."/>
            <person name="Jogler M."/>
            <person name="Boedeker C."/>
            <person name="Pinto D."/>
            <person name="Vollmers J."/>
            <person name="Rivas-Marin E."/>
            <person name="Kohn T."/>
            <person name="Peeters S.H."/>
            <person name="Heuer A."/>
            <person name="Rast P."/>
            <person name="Oberbeckmann S."/>
            <person name="Bunk B."/>
            <person name="Jeske O."/>
            <person name="Meyerdierks A."/>
            <person name="Storesund J.E."/>
            <person name="Kallscheuer N."/>
            <person name="Luecker S."/>
            <person name="Lage O.M."/>
            <person name="Pohl T."/>
            <person name="Merkel B.J."/>
            <person name="Hornburger P."/>
            <person name="Mueller R.-W."/>
            <person name="Bruemmer F."/>
            <person name="Labrenz M."/>
            <person name="Spormann A.M."/>
            <person name="Op den Camp H."/>
            <person name="Overmann J."/>
            <person name="Amann R."/>
            <person name="Jetten M.S.M."/>
            <person name="Mascher T."/>
            <person name="Medema M.H."/>
            <person name="Devos D.P."/>
            <person name="Kaster A.-K."/>
            <person name="Ovreas L."/>
            <person name="Rohde M."/>
            <person name="Galperin M.Y."/>
            <person name="Jogler C."/>
        </authorList>
    </citation>
    <scope>NUCLEOTIDE SEQUENCE [LARGE SCALE GENOMIC DNA]</scope>
    <source>
        <strain evidence="7 8">Pla85_3_4</strain>
    </source>
</reference>
<dbReference type="Pfam" id="PF07626">
    <property type="entry name" value="PSD3"/>
    <property type="match status" value="1"/>
</dbReference>
<dbReference type="Proteomes" id="UP000317648">
    <property type="component" value="Chromosome"/>
</dbReference>
<dbReference type="Pfam" id="PF07627">
    <property type="entry name" value="PSCyt3"/>
    <property type="match status" value="1"/>
</dbReference>
<dbReference type="Pfam" id="PF07624">
    <property type="entry name" value="PSD2"/>
    <property type="match status" value="1"/>
</dbReference>
<dbReference type="GO" id="GO:0020037">
    <property type="term" value="F:heme binding"/>
    <property type="evidence" value="ECO:0007669"/>
    <property type="project" value="InterPro"/>
</dbReference>
<feature type="domain" description="DUF1592" evidence="4">
    <location>
        <begin position="521"/>
        <end position="653"/>
    </location>
</feature>
<feature type="domain" description="DUF1585" evidence="1">
    <location>
        <begin position="795"/>
        <end position="868"/>
    </location>
</feature>
<keyword evidence="8" id="KW-1185">Reference proteome</keyword>
<accession>A0A518DW26</accession>
<dbReference type="KEGG" id="lcre:Pla8534_38580"/>
<dbReference type="Pfam" id="PF07631">
    <property type="entry name" value="PSD4"/>
    <property type="match status" value="1"/>
</dbReference>
<evidence type="ECO:0000259" key="3">
    <source>
        <dbReference type="Pfam" id="PF07627"/>
    </source>
</evidence>
<protein>
    <recommendedName>
        <fullName evidence="9">Planctomycete cytochrome C</fullName>
    </recommendedName>
</protein>
<evidence type="ECO:0000313" key="7">
    <source>
        <dbReference type="EMBL" id="QDU96039.1"/>
    </source>
</evidence>
<dbReference type="InterPro" id="IPR013043">
    <property type="entry name" value="DUF1595"/>
</dbReference>
<proteinExistence type="predicted"/>
<feature type="domain" description="DUF1587" evidence="2">
    <location>
        <begin position="165"/>
        <end position="229"/>
    </location>
</feature>
<gene>
    <name evidence="7" type="ORF">Pla8534_38580</name>
</gene>
<dbReference type="InterPro" id="IPR013042">
    <property type="entry name" value="DUF1592"/>
</dbReference>
<dbReference type="InterPro" id="IPR036909">
    <property type="entry name" value="Cyt_c-like_dom_sf"/>
</dbReference>
<sequence>MRLKRLNQVKDPTLQKYNPSGPVNQNINLALVNGIRGEVSMLNAIGRWKFRCLLAMLAACAAANGLADELIPFSKAAPILKKHCYGCHAAEKPKGDLRIDTLNPDLIQGDDGDHWREVLDRLHFGDMPPRTEPPLEAADRDLLTGWIVQEQRRAAQASHPAANFRRLTRREYERTMQDLLGLPIEFGSRLPEDGKSKEGFRNDGDALRMSPLQYEMYLQIADEALAEAIVSGPPPEVHRFRLTANQPPSVLPRPEGGAGETLDYAANDKRFTISADCDFGKEAVGVLLPAAPRPFQEAALKRPAFRYGFRLHHAYRKGETRLVVRAARGDAGPDAHFPQLAIGIGCTNMHGVELRNIGEPIVVEHTEFRDYEFRVRMEDYPLPNPGRLESRNSTVFMVWNPAKAGANPASSPKLKIEWIEFESPFFESWPPPSHEKILFDDSGLAEPEYAREVMKRFTSRAFRGPVKPAELDRLMEYWTIARQESDSLESSLRDTLSLTLTSSRFLALPASRTEDSGKQRLSDHELAARLSYFLWSSMPDETLLRLADESQLRNPSVLAGQVRRLIQDRQAWQFAEQFAAQWLELDRLERVIIDPKRYPQFNDPFERLQLLAAMRLETIHFFHEVLQADLSILSFLDSDFTLVNETLAAHYGIPEVQGPNFRKVTLDPALHRGGVLTHAGILAGLSDGSDAHPIKRGMWLLKNLLDDPPPPPPPNVPELDRENDPKLRGLTVPEALALHRSSASCNSCHVKIDPWGVAFEEYDAVGNWQREGIGAELRKRRTSHPIDSVANLPTGETVNGLQELKSELLRSQSDNFRRAMLRKVAAYALGRSLTLRDREAIDALAPALKDRGDRLSALIELIVASEPFQTK</sequence>
<dbReference type="InterPro" id="IPR013039">
    <property type="entry name" value="DUF1588"/>
</dbReference>
<dbReference type="InterPro" id="IPR013036">
    <property type="entry name" value="DUF1587"/>
</dbReference>
<dbReference type="OrthoDB" id="175242at2"/>
<dbReference type="SUPFAM" id="SSF46626">
    <property type="entry name" value="Cytochrome c"/>
    <property type="match status" value="1"/>
</dbReference>
<feature type="domain" description="DUF1588" evidence="3">
    <location>
        <begin position="672"/>
        <end position="770"/>
    </location>
</feature>
<dbReference type="GO" id="GO:0009055">
    <property type="term" value="F:electron transfer activity"/>
    <property type="evidence" value="ECO:0007669"/>
    <property type="project" value="InterPro"/>
</dbReference>
<dbReference type="Pfam" id="PF07635">
    <property type="entry name" value="PSCyt1"/>
    <property type="match status" value="1"/>
</dbReference>
<name>A0A518DW26_9BACT</name>
<dbReference type="AlphaFoldDB" id="A0A518DW26"/>
<evidence type="ECO:0000259" key="2">
    <source>
        <dbReference type="Pfam" id="PF07626"/>
    </source>
</evidence>
<evidence type="ECO:0000259" key="5">
    <source>
        <dbReference type="Pfam" id="PF07635"/>
    </source>
</evidence>
<evidence type="ECO:0008006" key="9">
    <source>
        <dbReference type="Google" id="ProtNLM"/>
    </source>
</evidence>
<dbReference type="EMBL" id="CP036433">
    <property type="protein sequence ID" value="QDU96039.1"/>
    <property type="molecule type" value="Genomic_DNA"/>
</dbReference>
<dbReference type="InterPro" id="IPR011478">
    <property type="entry name" value="DUF1585"/>
</dbReference>
<dbReference type="Pfam" id="PF07637">
    <property type="entry name" value="PSD5"/>
    <property type="match status" value="1"/>
</dbReference>
<evidence type="ECO:0000259" key="1">
    <source>
        <dbReference type="Pfam" id="PF07624"/>
    </source>
</evidence>
<evidence type="ECO:0000259" key="4">
    <source>
        <dbReference type="Pfam" id="PF07631"/>
    </source>
</evidence>
<evidence type="ECO:0000313" key="8">
    <source>
        <dbReference type="Proteomes" id="UP000317648"/>
    </source>
</evidence>